<evidence type="ECO:0000313" key="2">
    <source>
        <dbReference type="Proteomes" id="UP000070092"/>
    </source>
</evidence>
<reference evidence="1 2" key="1">
    <citation type="submission" date="2016-01" db="EMBL/GenBank/DDBJ databases">
        <authorList>
            <person name="Oliw E.H."/>
        </authorList>
    </citation>
    <scope>NUCLEOTIDE SEQUENCE [LARGE SCALE GENOMIC DNA]</scope>
    <source>
        <strain evidence="1 2">MJR8628B</strain>
    </source>
</reference>
<proteinExistence type="predicted"/>
<dbReference type="AlphaFoldDB" id="A0A0H2PCK6"/>
<dbReference type="RefSeq" id="WP_047284746.1">
    <property type="nucleotide sequence ID" value="NZ_JACTOD010000004.1"/>
</dbReference>
<dbReference type="Proteomes" id="UP000070092">
    <property type="component" value="Unassembled WGS sequence"/>
</dbReference>
<sequence>MLATAPDALEADFQRFYGLDTDLIWTGELPANLAAALAANLPRQAIIWQKINPRLAWDDQTYLLADIRDSLAFLAWTKTKEASRKGARWRGQLQRPGTVRHEATGGEVMAMDDEQLNAYLAAPRTTIREA</sequence>
<organism evidence="1 2">
    <name type="scientific">Bifidobacterium bifidum</name>
    <dbReference type="NCBI Taxonomy" id="1681"/>
    <lineage>
        <taxon>Bacteria</taxon>
        <taxon>Bacillati</taxon>
        <taxon>Actinomycetota</taxon>
        <taxon>Actinomycetes</taxon>
        <taxon>Bifidobacteriales</taxon>
        <taxon>Bifidobacteriaceae</taxon>
        <taxon>Bifidobacterium</taxon>
    </lineage>
</organism>
<name>A0A0H2PCK6_BIFBI</name>
<dbReference type="InterPro" id="IPR035286">
    <property type="entry name" value="DUF5361"/>
</dbReference>
<dbReference type="Pfam" id="PF17318">
    <property type="entry name" value="DUF5361"/>
    <property type="match status" value="1"/>
</dbReference>
<dbReference type="PATRIC" id="fig|1681.46.peg.502"/>
<accession>A0A0H2PCK6</accession>
<protein>
    <submittedName>
        <fullName evidence="1">Uncharacterized protein</fullName>
    </submittedName>
</protein>
<dbReference type="EMBL" id="LRPO01000038">
    <property type="protein sequence ID" value="KWZ80886.1"/>
    <property type="molecule type" value="Genomic_DNA"/>
</dbReference>
<evidence type="ECO:0000313" key="1">
    <source>
        <dbReference type="EMBL" id="KWZ80886.1"/>
    </source>
</evidence>
<comment type="caution">
    <text evidence="1">The sequence shown here is derived from an EMBL/GenBank/DDBJ whole genome shotgun (WGS) entry which is preliminary data.</text>
</comment>
<gene>
    <name evidence="1" type="ORF">HMPREF3196_01293</name>
</gene>